<feature type="compositionally biased region" description="Basic and acidic residues" evidence="1">
    <location>
        <begin position="51"/>
        <end position="60"/>
    </location>
</feature>
<sequence length="104" mass="12130">MEQKIKNQRFRESIGTLEETYSPFEVARWFCLGEEGTRTRRAARGPINRKMLPDDHKDSRGASVNDVVCAQLLSFLHEQGYDLGSMRYDDEGRLLEIKKRPVKR</sequence>
<dbReference type="OrthoDB" id="6372099at2"/>
<evidence type="ECO:0000313" key="3">
    <source>
        <dbReference type="Proteomes" id="UP000000998"/>
    </source>
</evidence>
<gene>
    <name evidence="2" type="ordered locus">Maqu_4116</name>
</gene>
<reference evidence="3" key="1">
    <citation type="journal article" date="2011" name="Appl. Environ. Microbiol.">
        <title>Genomic potential of Marinobacter aquaeolei, a biogeochemical 'opportunitroph'.</title>
        <authorList>
            <person name="Singer E."/>
            <person name="Webb E.A."/>
            <person name="Nelson W.C."/>
            <person name="Heidelberg J.F."/>
            <person name="Ivanova N."/>
            <person name="Pati A."/>
            <person name="Edwards K.J."/>
        </authorList>
    </citation>
    <scope>NUCLEOTIDE SEQUENCE [LARGE SCALE GENOMIC DNA]</scope>
    <source>
        <strain evidence="3">ATCC 700491 / DSM 11845 / VT8</strain>
    </source>
</reference>
<dbReference type="Proteomes" id="UP000000998">
    <property type="component" value="Plasmid pMAQU01"/>
</dbReference>
<dbReference type="EMBL" id="CP000515">
    <property type="protein sequence ID" value="ABM20971.1"/>
    <property type="molecule type" value="Genomic_DNA"/>
</dbReference>
<organism evidence="2 3">
    <name type="scientific">Marinobacter nauticus (strain ATCC 700491 / DSM 11845 / VT8)</name>
    <name type="common">Marinobacter aquaeolei</name>
    <dbReference type="NCBI Taxonomy" id="351348"/>
    <lineage>
        <taxon>Bacteria</taxon>
        <taxon>Pseudomonadati</taxon>
        <taxon>Pseudomonadota</taxon>
        <taxon>Gammaproteobacteria</taxon>
        <taxon>Pseudomonadales</taxon>
        <taxon>Marinobacteraceae</taxon>
        <taxon>Marinobacter</taxon>
    </lineage>
</organism>
<feature type="region of interest" description="Disordered" evidence="1">
    <location>
        <begin position="42"/>
        <end position="61"/>
    </location>
</feature>
<dbReference type="RefSeq" id="WP_011783382.1">
    <property type="nucleotide sequence ID" value="NC_008738.1"/>
</dbReference>
<dbReference type="KEGG" id="maq:Maqu_4116"/>
<geneLocation type="plasmid" evidence="2 3">
    <name>pMAQU01</name>
</geneLocation>
<evidence type="ECO:0000256" key="1">
    <source>
        <dbReference type="SAM" id="MobiDB-lite"/>
    </source>
</evidence>
<proteinExistence type="predicted"/>
<accession>A1U7K2</accession>
<protein>
    <submittedName>
        <fullName evidence="2">Uncharacterized protein</fullName>
    </submittedName>
</protein>
<name>A1U7K2_MARN8</name>
<evidence type="ECO:0000313" key="2">
    <source>
        <dbReference type="EMBL" id="ABM20971.1"/>
    </source>
</evidence>
<dbReference type="AlphaFoldDB" id="A1U7K2"/>
<keyword evidence="2" id="KW-0614">Plasmid</keyword>
<dbReference type="HOGENOM" id="CLU_2246769_0_0_6"/>